<evidence type="ECO:0000256" key="1">
    <source>
        <dbReference type="SAM" id="MobiDB-lite"/>
    </source>
</evidence>
<dbReference type="Proteomes" id="UP000193144">
    <property type="component" value="Unassembled WGS sequence"/>
</dbReference>
<dbReference type="AlphaFoldDB" id="A0A1Y1ZK64"/>
<proteinExistence type="predicted"/>
<protein>
    <submittedName>
        <fullName evidence="2">Uncharacterized protein</fullName>
    </submittedName>
</protein>
<comment type="caution">
    <text evidence="2">The sequence shown here is derived from an EMBL/GenBank/DDBJ whole genome shotgun (WGS) entry which is preliminary data.</text>
</comment>
<accession>A0A1Y1ZK64</accession>
<sequence>MKPWSCSPYCEQASGSDGLAGASHRGGCAFPSPPPRTFHGTTRHDTTRHATHACIDTALSSWASQGTQKYPSPKMATQELTWSFMSFRVVIFLAQGADTPLPTSQGTTNATGSPSRRLEATENRGRLLILLFWRLIFARLDRWRLTLLLWPLARSLRARPKFRQVPLVHPQHHQSNRSRAAVANFYRKRLG</sequence>
<name>A0A1Y1ZK64_9PLEO</name>
<feature type="region of interest" description="Disordered" evidence="1">
    <location>
        <begin position="21"/>
        <end position="43"/>
    </location>
</feature>
<evidence type="ECO:0000313" key="2">
    <source>
        <dbReference type="EMBL" id="ORY10648.1"/>
    </source>
</evidence>
<evidence type="ECO:0000313" key="3">
    <source>
        <dbReference type="Proteomes" id="UP000193144"/>
    </source>
</evidence>
<keyword evidence="3" id="KW-1185">Reference proteome</keyword>
<reference evidence="2 3" key="1">
    <citation type="submission" date="2016-07" db="EMBL/GenBank/DDBJ databases">
        <title>Pervasive Adenine N6-methylation of Active Genes in Fungi.</title>
        <authorList>
            <consortium name="DOE Joint Genome Institute"/>
            <person name="Mondo S.J."/>
            <person name="Dannebaum R.O."/>
            <person name="Kuo R.C."/>
            <person name="Labutti K."/>
            <person name="Haridas S."/>
            <person name="Kuo A."/>
            <person name="Salamov A."/>
            <person name="Ahrendt S.R."/>
            <person name="Lipzen A."/>
            <person name="Sullivan W."/>
            <person name="Andreopoulos W.B."/>
            <person name="Clum A."/>
            <person name="Lindquist E."/>
            <person name="Daum C."/>
            <person name="Ramamoorthy G.K."/>
            <person name="Gryganskyi A."/>
            <person name="Culley D."/>
            <person name="Magnuson J.K."/>
            <person name="James T.Y."/>
            <person name="O'Malley M.A."/>
            <person name="Stajich J.E."/>
            <person name="Spatafora J.W."/>
            <person name="Visel A."/>
            <person name="Grigoriev I.V."/>
        </authorList>
    </citation>
    <scope>NUCLEOTIDE SEQUENCE [LARGE SCALE GENOMIC DNA]</scope>
    <source>
        <strain evidence="2 3">CBS 115471</strain>
    </source>
</reference>
<organism evidence="2 3">
    <name type="scientific">Clohesyomyces aquaticus</name>
    <dbReference type="NCBI Taxonomy" id="1231657"/>
    <lineage>
        <taxon>Eukaryota</taxon>
        <taxon>Fungi</taxon>
        <taxon>Dikarya</taxon>
        <taxon>Ascomycota</taxon>
        <taxon>Pezizomycotina</taxon>
        <taxon>Dothideomycetes</taxon>
        <taxon>Pleosporomycetidae</taxon>
        <taxon>Pleosporales</taxon>
        <taxon>Lindgomycetaceae</taxon>
        <taxon>Clohesyomyces</taxon>
    </lineage>
</organism>
<dbReference type="EMBL" id="MCFA01000070">
    <property type="protein sequence ID" value="ORY10648.1"/>
    <property type="molecule type" value="Genomic_DNA"/>
</dbReference>
<gene>
    <name evidence="2" type="ORF">BCR34DRAFT_344779</name>
</gene>